<dbReference type="AlphaFoldDB" id="A0AAD2CKR6"/>
<name>A0AAD2CKR6_9STRA</name>
<evidence type="ECO:0000313" key="1">
    <source>
        <dbReference type="EMBL" id="CAJ1937043.1"/>
    </source>
</evidence>
<dbReference type="EMBL" id="CAKOGP040000591">
    <property type="protein sequence ID" value="CAJ1937043.1"/>
    <property type="molecule type" value="Genomic_DNA"/>
</dbReference>
<gene>
    <name evidence="1" type="ORF">CYCCA115_LOCUS5485</name>
</gene>
<organism evidence="1 2">
    <name type="scientific">Cylindrotheca closterium</name>
    <dbReference type="NCBI Taxonomy" id="2856"/>
    <lineage>
        <taxon>Eukaryota</taxon>
        <taxon>Sar</taxon>
        <taxon>Stramenopiles</taxon>
        <taxon>Ochrophyta</taxon>
        <taxon>Bacillariophyta</taxon>
        <taxon>Bacillariophyceae</taxon>
        <taxon>Bacillariophycidae</taxon>
        <taxon>Bacillariales</taxon>
        <taxon>Bacillariaceae</taxon>
        <taxon>Cylindrotheca</taxon>
    </lineage>
</organism>
<protein>
    <submittedName>
        <fullName evidence="1">Uncharacterized protein</fullName>
    </submittedName>
</protein>
<evidence type="ECO:0000313" key="2">
    <source>
        <dbReference type="Proteomes" id="UP001295423"/>
    </source>
</evidence>
<accession>A0AAD2CKR6</accession>
<comment type="caution">
    <text evidence="1">The sequence shown here is derived from an EMBL/GenBank/DDBJ whole genome shotgun (WGS) entry which is preliminary data.</text>
</comment>
<proteinExistence type="predicted"/>
<dbReference type="Proteomes" id="UP001295423">
    <property type="component" value="Unassembled WGS sequence"/>
</dbReference>
<keyword evidence="2" id="KW-1185">Reference proteome</keyword>
<sequence>MLSQKEKGLSQKHAKDLLASAIYCSFCERSTKNHCDLEKQVLPMSLAMHGGDDVGPNGWICLRKLQMLVEAAVMWCSKSVAAPSSVAWCSYILRLSVGENEHQMLLVTGRIEWWLLQVDADASSVGFRFMLHSTSTFQLEN</sequence>
<reference evidence="1" key="1">
    <citation type="submission" date="2023-08" db="EMBL/GenBank/DDBJ databases">
        <authorList>
            <person name="Audoor S."/>
            <person name="Bilcke G."/>
        </authorList>
    </citation>
    <scope>NUCLEOTIDE SEQUENCE</scope>
</reference>